<gene>
    <name evidence="1" type="ORF">J057_11601</name>
</gene>
<protein>
    <recommendedName>
        <fullName evidence="3">Fis family transcriptional regulator</fullName>
    </recommendedName>
</protein>
<sequence>MVAKRERRRMERELVASLTWACEEAKPALPGFCWLTHTVDYQSFPESLVVTWVFDTHADMLSALESEARQTIDALTARALADAGVVIDDISRHVDLDSEEACQRSHGGNWEARLHRRRATH</sequence>
<dbReference type="HOGENOM" id="CLU_150651_0_0_6"/>
<keyword evidence="2" id="KW-1185">Reference proteome</keyword>
<name>N6W0D7_9GAMM</name>
<reference evidence="1 2" key="1">
    <citation type="journal article" date="2013" name="Genome Announc.">
        <title>Genome Sequence of the Polycyclic Aromatic Hydrocarbon-Degrading Bacterium Strain Marinobacter nanhaiticus D15-8WT.</title>
        <authorList>
            <person name="Cui Z."/>
            <person name="Gao W."/>
            <person name="Li Q."/>
            <person name="Xu G."/>
            <person name="Zheng L."/>
        </authorList>
    </citation>
    <scope>NUCLEOTIDE SEQUENCE [LARGE SCALE GENOMIC DNA]</scope>
    <source>
        <strain evidence="1 2">D15-8W</strain>
    </source>
</reference>
<dbReference type="OrthoDB" id="6996126at2"/>
<dbReference type="RefSeq" id="WP_004580285.1">
    <property type="nucleotide sequence ID" value="NZ_AP028878.1"/>
</dbReference>
<proteinExistence type="predicted"/>
<dbReference type="eggNOG" id="ENOG50330NG">
    <property type="taxonomic scope" value="Bacteria"/>
</dbReference>
<evidence type="ECO:0000313" key="2">
    <source>
        <dbReference type="Proteomes" id="UP000013165"/>
    </source>
</evidence>
<accession>N6W0D7</accession>
<dbReference type="EMBL" id="APLQ01000011">
    <property type="protein sequence ID" value="ENO15995.1"/>
    <property type="molecule type" value="Genomic_DNA"/>
</dbReference>
<organism evidence="1 2">
    <name type="scientific">Marinobacter nanhaiticus D15-8W</name>
    <dbReference type="NCBI Taxonomy" id="626887"/>
    <lineage>
        <taxon>Bacteria</taxon>
        <taxon>Pseudomonadati</taxon>
        <taxon>Pseudomonadota</taxon>
        <taxon>Gammaproteobacteria</taxon>
        <taxon>Pseudomonadales</taxon>
        <taxon>Marinobacteraceae</taxon>
        <taxon>Marinobacter</taxon>
    </lineage>
</organism>
<dbReference type="STRING" id="626887.J057_11601"/>
<dbReference type="PATRIC" id="fig|626887.3.peg.2328"/>
<dbReference type="AlphaFoldDB" id="N6W0D7"/>
<evidence type="ECO:0000313" key="1">
    <source>
        <dbReference type="EMBL" id="ENO15995.1"/>
    </source>
</evidence>
<comment type="caution">
    <text evidence="1">The sequence shown here is derived from an EMBL/GenBank/DDBJ whole genome shotgun (WGS) entry which is preliminary data.</text>
</comment>
<evidence type="ECO:0008006" key="3">
    <source>
        <dbReference type="Google" id="ProtNLM"/>
    </source>
</evidence>
<dbReference type="Proteomes" id="UP000013165">
    <property type="component" value="Unassembled WGS sequence"/>
</dbReference>